<dbReference type="InParanoid" id="D8M315"/>
<name>D8M315_BLAHO</name>
<dbReference type="EMBL" id="FN668650">
    <property type="protein sequence ID" value="CBK22738.2"/>
    <property type="molecule type" value="Genomic_DNA"/>
</dbReference>
<keyword evidence="3" id="KW-1185">Reference proteome</keyword>
<dbReference type="RefSeq" id="XP_012896786.1">
    <property type="nucleotide sequence ID" value="XM_013041332.1"/>
</dbReference>
<proteinExistence type="predicted"/>
<feature type="region of interest" description="Disordered" evidence="1">
    <location>
        <begin position="1"/>
        <end position="27"/>
    </location>
</feature>
<evidence type="ECO:0000313" key="2">
    <source>
        <dbReference type="EMBL" id="CBK22738.2"/>
    </source>
</evidence>
<gene>
    <name evidence="2" type="ORF">GSBLH_T00007084001</name>
</gene>
<organism evidence="2">
    <name type="scientific">Blastocystis hominis</name>
    <dbReference type="NCBI Taxonomy" id="12968"/>
    <lineage>
        <taxon>Eukaryota</taxon>
        <taxon>Sar</taxon>
        <taxon>Stramenopiles</taxon>
        <taxon>Bigyra</taxon>
        <taxon>Opalozoa</taxon>
        <taxon>Opalinata</taxon>
        <taxon>Blastocystidae</taxon>
        <taxon>Blastocystis</taxon>
    </lineage>
</organism>
<dbReference type="Proteomes" id="UP000008312">
    <property type="component" value="Unassembled WGS sequence"/>
</dbReference>
<sequence length="88" mass="9960">MEDEEYQFESNLEEEEDYGFGESSDESTEEIVDYEGMKNALELFQQSDIAKEALENGVDLVEYEQKIVSDLTAASQASVADYIAESRD</sequence>
<dbReference type="AlphaFoldDB" id="D8M315"/>
<dbReference type="GeneID" id="24923208"/>
<protein>
    <submittedName>
        <fullName evidence="2">Uncharacterized protein</fullName>
    </submittedName>
</protein>
<dbReference type="OrthoDB" id="2285710at2759"/>
<accession>D8M315</accession>
<evidence type="ECO:0000256" key="1">
    <source>
        <dbReference type="SAM" id="MobiDB-lite"/>
    </source>
</evidence>
<reference evidence="2" key="1">
    <citation type="submission" date="2010-02" db="EMBL/GenBank/DDBJ databases">
        <title>Sequencing and annotation of the Blastocystis hominis genome.</title>
        <authorList>
            <person name="Wincker P."/>
        </authorList>
    </citation>
    <scope>NUCLEOTIDE SEQUENCE</scope>
    <source>
        <strain evidence="2">Singapore isolate B</strain>
    </source>
</reference>
<evidence type="ECO:0000313" key="3">
    <source>
        <dbReference type="Proteomes" id="UP000008312"/>
    </source>
</evidence>